<comment type="caution">
    <text evidence="2">The sequence shown here is derived from an EMBL/GenBank/DDBJ whole genome shotgun (WGS) entry which is preliminary data.</text>
</comment>
<name>A0A6V7URS2_MELEN</name>
<evidence type="ECO:0000313" key="2">
    <source>
        <dbReference type="EMBL" id="CAD2164331.1"/>
    </source>
</evidence>
<dbReference type="Proteomes" id="UP000580250">
    <property type="component" value="Unassembled WGS sequence"/>
</dbReference>
<gene>
    <name evidence="2" type="ORF">MENT_LOCUS16512</name>
</gene>
<reference evidence="2 3" key="1">
    <citation type="submission" date="2020-08" db="EMBL/GenBank/DDBJ databases">
        <authorList>
            <person name="Koutsovoulos G."/>
            <person name="Danchin GJ E."/>
        </authorList>
    </citation>
    <scope>NUCLEOTIDE SEQUENCE [LARGE SCALE GENOMIC DNA]</scope>
</reference>
<evidence type="ECO:0000313" key="3">
    <source>
        <dbReference type="Proteomes" id="UP000580250"/>
    </source>
</evidence>
<dbReference type="EMBL" id="CAJEWN010000103">
    <property type="protein sequence ID" value="CAD2164331.1"/>
    <property type="molecule type" value="Genomic_DNA"/>
</dbReference>
<accession>A0A6V7URS2</accession>
<dbReference type="AlphaFoldDB" id="A0A6V7URS2"/>
<feature type="compositionally biased region" description="Gly residues" evidence="1">
    <location>
        <begin position="57"/>
        <end position="68"/>
    </location>
</feature>
<feature type="compositionally biased region" description="Basic and acidic residues" evidence="1">
    <location>
        <begin position="39"/>
        <end position="56"/>
    </location>
</feature>
<evidence type="ECO:0000256" key="1">
    <source>
        <dbReference type="SAM" id="MobiDB-lite"/>
    </source>
</evidence>
<sequence length="139" mass="15750">MIWMMEEEGKGRMMMEEMTGREERGPEMDLDLWASSHCFGDDDGRRPKGDDLDGVKGRGGPAGIGDGGRTPREGWQIEFISNPRECINIYGTDTITNIFDLEDHTPKTITTIKETYSPAPPDLPLQLEDEENRREGKKF</sequence>
<proteinExistence type="predicted"/>
<organism evidence="2 3">
    <name type="scientific">Meloidogyne enterolobii</name>
    <name type="common">Root-knot nematode worm</name>
    <name type="synonym">Meloidogyne mayaguensis</name>
    <dbReference type="NCBI Taxonomy" id="390850"/>
    <lineage>
        <taxon>Eukaryota</taxon>
        <taxon>Metazoa</taxon>
        <taxon>Ecdysozoa</taxon>
        <taxon>Nematoda</taxon>
        <taxon>Chromadorea</taxon>
        <taxon>Rhabditida</taxon>
        <taxon>Tylenchina</taxon>
        <taxon>Tylenchomorpha</taxon>
        <taxon>Tylenchoidea</taxon>
        <taxon>Meloidogynidae</taxon>
        <taxon>Meloidogyninae</taxon>
        <taxon>Meloidogyne</taxon>
    </lineage>
</organism>
<dbReference type="OrthoDB" id="5826809at2759"/>
<feature type="region of interest" description="Disordered" evidence="1">
    <location>
        <begin position="113"/>
        <end position="139"/>
    </location>
</feature>
<protein>
    <submittedName>
        <fullName evidence="2">Uncharacterized protein</fullName>
    </submittedName>
</protein>
<feature type="region of interest" description="Disordered" evidence="1">
    <location>
        <begin position="34"/>
        <end position="73"/>
    </location>
</feature>